<organism evidence="2 3">
    <name type="scientific">Flagellimonas zhangzhouensis</name>
    <dbReference type="NCBI Taxonomy" id="1073328"/>
    <lineage>
        <taxon>Bacteria</taxon>
        <taxon>Pseudomonadati</taxon>
        <taxon>Bacteroidota</taxon>
        <taxon>Flavobacteriia</taxon>
        <taxon>Flavobacteriales</taxon>
        <taxon>Flavobacteriaceae</taxon>
        <taxon>Flagellimonas</taxon>
    </lineage>
</organism>
<evidence type="ECO:0000313" key="3">
    <source>
        <dbReference type="Proteomes" id="UP000199592"/>
    </source>
</evidence>
<keyword evidence="1" id="KW-0732">Signal</keyword>
<protein>
    <submittedName>
        <fullName evidence="2">Uncharacterized protein</fullName>
    </submittedName>
</protein>
<reference evidence="3" key="1">
    <citation type="submission" date="2016-10" db="EMBL/GenBank/DDBJ databases">
        <authorList>
            <person name="Varghese N."/>
            <person name="Submissions S."/>
        </authorList>
    </citation>
    <scope>NUCLEOTIDE SEQUENCE [LARGE SCALE GENOMIC DNA]</scope>
    <source>
        <strain evidence="3">DSM 25030</strain>
    </source>
</reference>
<proteinExistence type="predicted"/>
<dbReference type="RefSeq" id="WP_090293739.1">
    <property type="nucleotide sequence ID" value="NZ_FNKI01000002.1"/>
</dbReference>
<evidence type="ECO:0000313" key="2">
    <source>
        <dbReference type="EMBL" id="SDW02137.1"/>
    </source>
</evidence>
<name>A0A1H2Q4N4_9FLAO</name>
<feature type="chain" id="PRO_5011518739" evidence="1">
    <location>
        <begin position="22"/>
        <end position="272"/>
    </location>
</feature>
<dbReference type="STRING" id="1073328.SAMN05216294_1414"/>
<dbReference type="AlphaFoldDB" id="A0A1H2Q4N4"/>
<accession>A0A1H2Q4N4</accession>
<sequence>MKTRILYILVFALGISGFAHAQLNKYKYIIVPKKFDAFKEVNEYQTSTLIKYYFAENGFNVVYDDALPIDLAGNRCTGLVADVIDESGMFSTKIFISLKDCQNKEVFRSLEGKSKIKDFGAAYKEAIQNAFVSFAGMGYSYDPDAATENKNSETVTLSYKNDVKTVEPKSTAQVIEQKATPEEQVYKSVEPIPSSIVSGDVDVLYAQAIPSGYQLVDNTPKVVLTLQETSMQYVFMTEYEGNNAVVFLQDGQWMLEYSVDGKKQQKKLNIKF</sequence>
<gene>
    <name evidence="2" type="ORF">SAMN04487892_0065</name>
</gene>
<dbReference type="EMBL" id="FNMY01000001">
    <property type="protein sequence ID" value="SDW02137.1"/>
    <property type="molecule type" value="Genomic_DNA"/>
</dbReference>
<dbReference type="OrthoDB" id="1274006at2"/>
<keyword evidence="3" id="KW-1185">Reference proteome</keyword>
<dbReference type="Proteomes" id="UP000199592">
    <property type="component" value="Unassembled WGS sequence"/>
</dbReference>
<feature type="signal peptide" evidence="1">
    <location>
        <begin position="1"/>
        <end position="21"/>
    </location>
</feature>
<evidence type="ECO:0000256" key="1">
    <source>
        <dbReference type="SAM" id="SignalP"/>
    </source>
</evidence>